<proteinExistence type="inferred from homology"/>
<dbReference type="Proteomes" id="UP001140510">
    <property type="component" value="Unassembled WGS sequence"/>
</dbReference>
<dbReference type="Gene3D" id="3.40.630.30">
    <property type="match status" value="1"/>
</dbReference>
<evidence type="ECO:0000259" key="4">
    <source>
        <dbReference type="Pfam" id="PF13302"/>
    </source>
</evidence>
<dbReference type="OrthoDB" id="5043642at2759"/>
<dbReference type="Pfam" id="PF13302">
    <property type="entry name" value="Acetyltransf_3"/>
    <property type="match status" value="1"/>
</dbReference>
<keyword evidence="2" id="KW-0808">Transferase</keyword>
<keyword evidence="3" id="KW-0012">Acyltransferase</keyword>
<dbReference type="InterPro" id="IPR016181">
    <property type="entry name" value="Acyl_CoA_acyltransferase"/>
</dbReference>
<organism evidence="5 6">
    <name type="scientific">Didymella pomorum</name>
    <dbReference type="NCBI Taxonomy" id="749634"/>
    <lineage>
        <taxon>Eukaryota</taxon>
        <taxon>Fungi</taxon>
        <taxon>Dikarya</taxon>
        <taxon>Ascomycota</taxon>
        <taxon>Pezizomycotina</taxon>
        <taxon>Dothideomycetes</taxon>
        <taxon>Pleosporomycetidae</taxon>
        <taxon>Pleosporales</taxon>
        <taxon>Pleosporineae</taxon>
        <taxon>Didymellaceae</taxon>
        <taxon>Didymella</taxon>
    </lineage>
</organism>
<protein>
    <recommendedName>
        <fullName evidence="4">N-acetyltransferase domain-containing protein</fullName>
    </recommendedName>
</protein>
<evidence type="ECO:0000313" key="5">
    <source>
        <dbReference type="EMBL" id="KAJ4411207.1"/>
    </source>
</evidence>
<dbReference type="PANTHER" id="PTHR13256:SF16">
    <property type="entry name" value="ALPHA_BETA-TUBULIN-N-ACETYLTRANSFERASE 9"/>
    <property type="match status" value="1"/>
</dbReference>
<reference evidence="5" key="1">
    <citation type="submission" date="2022-10" db="EMBL/GenBank/DDBJ databases">
        <title>Tapping the CABI collections for fungal endophytes: first genome assemblies for Collariella, Neodidymelliopsis, Ascochyta clinopodiicola, Didymella pomorum, Didymosphaeria variabile, Neocosmospora piperis and Neocucurbitaria cava.</title>
        <authorList>
            <person name="Hill R."/>
        </authorList>
    </citation>
    <scope>NUCLEOTIDE SEQUENCE</scope>
    <source>
        <strain evidence="5">IMI 355091</strain>
    </source>
</reference>
<dbReference type="GO" id="GO:0008080">
    <property type="term" value="F:N-acetyltransferase activity"/>
    <property type="evidence" value="ECO:0007669"/>
    <property type="project" value="InterPro"/>
</dbReference>
<comment type="caution">
    <text evidence="5">The sequence shown here is derived from an EMBL/GenBank/DDBJ whole genome shotgun (WGS) entry which is preliminary data.</text>
</comment>
<feature type="domain" description="N-acetyltransferase" evidence="4">
    <location>
        <begin position="13"/>
        <end position="192"/>
    </location>
</feature>
<comment type="similarity">
    <text evidence="1">Belongs to the acetyltransferase family. GNAT subfamily.</text>
</comment>
<name>A0A9W8ZKL2_9PLEO</name>
<dbReference type="SUPFAM" id="SSF55729">
    <property type="entry name" value="Acyl-CoA N-acyltransferases (Nat)"/>
    <property type="match status" value="1"/>
</dbReference>
<gene>
    <name evidence="5" type="ORF">N0V91_001583</name>
</gene>
<dbReference type="InterPro" id="IPR000182">
    <property type="entry name" value="GNAT_dom"/>
</dbReference>
<dbReference type="EMBL" id="JAPEVA010000006">
    <property type="protein sequence ID" value="KAJ4411207.1"/>
    <property type="molecule type" value="Genomic_DNA"/>
</dbReference>
<dbReference type="InterPro" id="IPR039135">
    <property type="entry name" value="NAT9-like"/>
</dbReference>
<evidence type="ECO:0000256" key="3">
    <source>
        <dbReference type="ARBA" id="ARBA00023315"/>
    </source>
</evidence>
<evidence type="ECO:0000256" key="1">
    <source>
        <dbReference type="ARBA" id="ARBA00009342"/>
    </source>
</evidence>
<evidence type="ECO:0000256" key="2">
    <source>
        <dbReference type="ARBA" id="ARBA00022679"/>
    </source>
</evidence>
<accession>A0A9W8ZKL2</accession>
<sequence length="242" mass="27595">MKINEFTSIITPRVLLVPYSAHHVPTYHEWMQDLEIQKATASEPLTLEEEYSMQRSWRTDNDKLTFIVCTHDEERSNGNTHAITAGKQDAPQHMIGDVNLFLYDDEDDEEDQDEESPKRVIGELEIMIARKDSQGRGLAQETLRAFMSYIQSHLDSILAEFSGGKGVELRYLRVKIDKDNVRSLKLFERLGFDRVSAEPNYFGEVELRTPFIGGQFRDVKAKIGLDGFGKTVGYEILGSKSS</sequence>
<dbReference type="AlphaFoldDB" id="A0A9W8ZKL2"/>
<keyword evidence="6" id="KW-1185">Reference proteome</keyword>
<evidence type="ECO:0000313" key="6">
    <source>
        <dbReference type="Proteomes" id="UP001140510"/>
    </source>
</evidence>
<dbReference type="PANTHER" id="PTHR13256">
    <property type="entry name" value="N-ACETYLTRANSFERASE 9"/>
    <property type="match status" value="1"/>
</dbReference>